<dbReference type="CDD" id="cd19856">
    <property type="entry name" value="DSRM_Kanadaptin"/>
    <property type="match status" value="1"/>
</dbReference>
<dbReference type="VEuPathDB" id="VectorBase:ADAR2_011173"/>
<feature type="domain" description="FHA" evidence="3">
    <location>
        <begin position="98"/>
        <end position="173"/>
    </location>
</feature>
<dbReference type="HOGENOM" id="CLU_015909_2_2_1"/>
<feature type="region of interest" description="Disordered" evidence="2">
    <location>
        <begin position="534"/>
        <end position="698"/>
    </location>
</feature>
<reference evidence="4" key="3">
    <citation type="journal article" date="2013" name="Nucleic Acids Res.">
        <title>The genome of Anopheles darlingi, the main neotropical malaria vector.</title>
        <authorList>
            <person name="Marinotti O."/>
            <person name="Cerqueira G.C."/>
            <person name="de Almeida L.G."/>
            <person name="Ferro M.I."/>
            <person name="Loreto E.L."/>
            <person name="Zaha A."/>
            <person name="Teixeira S.M."/>
            <person name="Wespiser A.R."/>
            <person name="Almeida E Silva A."/>
            <person name="Schlindwein A.D."/>
            <person name="Pacheco A.C."/>
            <person name="Silva A.L."/>
            <person name="Graveley B.R."/>
            <person name="Walenz B.P."/>
            <person name="Lima Bde A."/>
            <person name="Ribeiro C.A."/>
            <person name="Nunes-Silva C.G."/>
            <person name="de Carvalho C.R."/>
            <person name="Soares C.M."/>
            <person name="de Menezes C.B."/>
            <person name="Matiolli C."/>
            <person name="Caffrey D."/>
            <person name="Araujo D.A."/>
            <person name="de Oliveira D.M."/>
            <person name="Golenbock D."/>
            <person name="Grisard E.C."/>
            <person name="Fantinatti-Garboggini F."/>
            <person name="de Carvalho F.M."/>
            <person name="Barcellos F.G."/>
            <person name="Prosdocimi F."/>
            <person name="May G."/>
            <person name="Azevedo Junior G.M."/>
            <person name="Guimaraes G.M."/>
            <person name="Goldman G.H."/>
            <person name="Padilha I.Q."/>
            <person name="Batista Jda S."/>
            <person name="Ferro J.A."/>
            <person name="Ribeiro J.M."/>
            <person name="Fietto J.L."/>
            <person name="Dabbas K.M."/>
            <person name="Cerdeira L."/>
            <person name="Agnez-Lima L.F."/>
            <person name="Brocchi M."/>
            <person name="de Carvalho M.O."/>
            <person name="Teixeira Mde M."/>
            <person name="Diniz Maia Mde M."/>
            <person name="Goldman M.H."/>
            <person name="Cruz Schneider M.P."/>
            <person name="Felipe M.S."/>
            <person name="Hungria M."/>
            <person name="Nicolas M.F."/>
            <person name="Pereira M."/>
            <person name="Montes M.A."/>
            <person name="Cantao M.E."/>
            <person name="Vincentz M."/>
            <person name="Rafael M.S."/>
            <person name="Silverman N."/>
            <person name="Stoco P.H."/>
            <person name="Souza R.C."/>
            <person name="Vicentini R."/>
            <person name="Gazzinelli R.T."/>
            <person name="Neves Rde O."/>
            <person name="Silva R."/>
            <person name="Astolfi-Filho S."/>
            <person name="Maciel T.E."/>
            <person name="Urmenyi T.P."/>
            <person name="Tadei W.P."/>
            <person name="Camargo E.P."/>
            <person name="de Vasconcelos A.T."/>
        </authorList>
    </citation>
    <scope>NUCLEOTIDE SEQUENCE</scope>
</reference>
<keyword evidence="1" id="KW-0175">Coiled coil</keyword>
<proteinExistence type="predicted"/>
<dbReference type="InterPro" id="IPR000253">
    <property type="entry name" value="FHA_dom"/>
</dbReference>
<dbReference type="EMBL" id="ADMH02001410">
    <property type="protein sequence ID" value="ETN62643.1"/>
    <property type="molecule type" value="Genomic_DNA"/>
</dbReference>
<dbReference type="SMART" id="SM00240">
    <property type="entry name" value="FHA"/>
    <property type="match status" value="1"/>
</dbReference>
<evidence type="ECO:0000259" key="3">
    <source>
        <dbReference type="PROSITE" id="PS50006"/>
    </source>
</evidence>
<feature type="compositionally biased region" description="Polar residues" evidence="2">
    <location>
        <begin position="682"/>
        <end position="698"/>
    </location>
</feature>
<feature type="region of interest" description="Disordered" evidence="2">
    <location>
        <begin position="361"/>
        <end position="382"/>
    </location>
</feature>
<dbReference type="Gene3D" id="3.30.160.20">
    <property type="match status" value="1"/>
</dbReference>
<dbReference type="VEuPathDB" id="VectorBase:ADAC005659"/>
<evidence type="ECO:0000256" key="2">
    <source>
        <dbReference type="SAM" id="MobiDB-lite"/>
    </source>
</evidence>
<dbReference type="FunCoup" id="W5JH44">
    <property type="interactions" value="1452"/>
</dbReference>
<dbReference type="AlphaFoldDB" id="W5JH44"/>
<dbReference type="Gene3D" id="2.60.200.20">
    <property type="match status" value="1"/>
</dbReference>
<dbReference type="Proteomes" id="UP000000673">
    <property type="component" value="Unassembled WGS sequence"/>
</dbReference>
<feature type="compositionally biased region" description="Low complexity" evidence="2">
    <location>
        <begin position="615"/>
        <end position="624"/>
    </location>
</feature>
<feature type="compositionally biased region" description="Basic residues" evidence="2">
    <location>
        <begin position="644"/>
        <end position="655"/>
    </location>
</feature>
<name>W5JH44_ANODA</name>
<dbReference type="CDD" id="cd22677">
    <property type="entry name" value="FHA_Kanadaptin"/>
    <property type="match status" value="1"/>
</dbReference>
<dbReference type="InterPro" id="IPR008984">
    <property type="entry name" value="SMAD_FHA_dom_sf"/>
</dbReference>
<keyword evidence="6" id="KW-1185">Reference proteome</keyword>
<dbReference type="PROSITE" id="PS50006">
    <property type="entry name" value="FHA_DOMAIN"/>
    <property type="match status" value="1"/>
</dbReference>
<dbReference type="Pfam" id="PF00498">
    <property type="entry name" value="FHA"/>
    <property type="match status" value="1"/>
</dbReference>
<evidence type="ECO:0000313" key="4">
    <source>
        <dbReference type="EMBL" id="ETN62643.1"/>
    </source>
</evidence>
<organism evidence="4">
    <name type="scientific">Anopheles darlingi</name>
    <name type="common">Mosquito</name>
    <dbReference type="NCBI Taxonomy" id="43151"/>
    <lineage>
        <taxon>Eukaryota</taxon>
        <taxon>Metazoa</taxon>
        <taxon>Ecdysozoa</taxon>
        <taxon>Arthropoda</taxon>
        <taxon>Hexapoda</taxon>
        <taxon>Insecta</taxon>
        <taxon>Pterygota</taxon>
        <taxon>Neoptera</taxon>
        <taxon>Endopterygota</taxon>
        <taxon>Diptera</taxon>
        <taxon>Nematocera</taxon>
        <taxon>Culicoidea</taxon>
        <taxon>Culicidae</taxon>
        <taxon>Anophelinae</taxon>
        <taxon>Anopheles</taxon>
    </lineage>
</organism>
<feature type="compositionally biased region" description="Basic and acidic residues" evidence="2">
    <location>
        <begin position="535"/>
        <end position="553"/>
    </location>
</feature>
<accession>W5JH44</accession>
<dbReference type="OMA" id="IHSTHGC"/>
<protein>
    <submittedName>
        <fullName evidence="4">Smad nuclear interacting protein</fullName>
    </submittedName>
</protein>
<feature type="coiled-coil region" evidence="1">
    <location>
        <begin position="216"/>
        <end position="247"/>
    </location>
</feature>
<reference evidence="4 6" key="1">
    <citation type="journal article" date="2010" name="BMC Genomics">
        <title>Combination of measures distinguishes pre-miRNAs from other stem-loops in the genome of the newly sequenced Anopheles darlingi.</title>
        <authorList>
            <person name="Mendes N.D."/>
            <person name="Freitas A.T."/>
            <person name="Vasconcelos A.T."/>
            <person name="Sagot M.F."/>
        </authorList>
    </citation>
    <scope>NUCLEOTIDE SEQUENCE</scope>
</reference>
<dbReference type="SUPFAM" id="SSF49879">
    <property type="entry name" value="SMAD/FHA domain"/>
    <property type="match status" value="1"/>
</dbReference>
<reference evidence="5" key="4">
    <citation type="submission" date="2015-06" db="UniProtKB">
        <authorList>
            <consortium name="EnsemblMetazoa"/>
        </authorList>
    </citation>
    <scope>IDENTIFICATION</scope>
</reference>
<feature type="coiled-coil region" evidence="1">
    <location>
        <begin position="401"/>
        <end position="431"/>
    </location>
</feature>
<evidence type="ECO:0000313" key="6">
    <source>
        <dbReference type="Proteomes" id="UP000000673"/>
    </source>
</evidence>
<sequence length="698" mass="79522">MTEKSEFKVPTIDPKVLAKGRKSDLPPSASKVNLPIPKPEELGNPSSFEPNTAEIPPIPYKEPSWSGKCDPDRNYYFEVEKNGVIIEKVRQLQGKPFWLFGRLPNCDLNLAHPTISRYHAVLQYRPAPRDASDSEEDEEQNNKRRATHATVEPGWYLYDLNSTHGTFVNKQQITARTYVRLRVGYIVKLGSSSRNYILQGPPDDEDEPSAMTITEIKEQTAKMRKLRDEMAEIERTERERIEKLKEEEGISWGMAEDADEETDLTENPYAASNNEELFLDDPKKTLRGYFEREGHELDYQVEELPSRLYKCTVELPIDDANGRPIVATATDKNKKKEAVVQCALEACRILDRHGLLRQANHEPRRRFKKQSDSDDDDEYLDRTGAVEERRKRKETKNTQQIRSYEDLIREEAEILERLEKIEQEIERKQLISKKTRWPENEDDMDNFLSNLIPPHDKFKLKRLRLEQKSLNVKHAHVKKLIEIAKPIDLDRIVTGKPLESSGDDAQDKKRKMMLPLFGKRNKLSNTFGIRGSNIKAEKDTDVPAESKDKELEAGKASNSTPGNNDKKSTVKTVQQSTAPVSAEKNKRSSEVSNQSLDGRSAKKRSLTEGTQAGGSSVVSKPSKVMVEEEEAAEEDAEAANSSSSRKKRPRQRTRGKARDNVDIDDTEELASEDKNVEWVPPSGQTGDGRTSLNEKYGY</sequence>
<evidence type="ECO:0000256" key="1">
    <source>
        <dbReference type="SAM" id="Coils"/>
    </source>
</evidence>
<feature type="region of interest" description="Disordered" evidence="2">
    <location>
        <begin position="126"/>
        <end position="147"/>
    </location>
</feature>
<evidence type="ECO:0000313" key="5">
    <source>
        <dbReference type="EnsemblMetazoa" id="ADAC005659-PA"/>
    </source>
</evidence>
<dbReference type="PANTHER" id="PTHR23308">
    <property type="entry name" value="NUCLEAR INHIBITOR OF PROTEIN PHOSPHATASE-1"/>
    <property type="match status" value="1"/>
</dbReference>
<dbReference type="InterPro" id="IPR050923">
    <property type="entry name" value="Cell_Proc_Reg/RNA_Proc"/>
</dbReference>
<reference evidence="4" key="2">
    <citation type="submission" date="2010-05" db="EMBL/GenBank/DDBJ databases">
        <authorList>
            <person name="Almeida L.G."/>
            <person name="Nicolas M.F."/>
            <person name="Souza R.C."/>
            <person name="Vasconcelos A.T.R."/>
        </authorList>
    </citation>
    <scope>NUCLEOTIDE SEQUENCE</scope>
</reference>
<dbReference type="STRING" id="43151.W5JH44"/>
<feature type="region of interest" description="Disordered" evidence="2">
    <location>
        <begin position="18"/>
        <end position="64"/>
    </location>
</feature>
<dbReference type="FunFam" id="2.60.200.20:FF:000071">
    <property type="entry name" value="AGAP004588-PA"/>
    <property type="match status" value="1"/>
</dbReference>
<feature type="compositionally biased region" description="Polar residues" evidence="2">
    <location>
        <begin position="570"/>
        <end position="579"/>
    </location>
</feature>
<feature type="compositionally biased region" description="Acidic residues" evidence="2">
    <location>
        <begin position="627"/>
        <end position="637"/>
    </location>
</feature>
<dbReference type="EnsemblMetazoa" id="ADAC005659-RA">
    <property type="protein sequence ID" value="ADAC005659-PA"/>
    <property type="gene ID" value="ADAC005659"/>
</dbReference>
<dbReference type="eggNOG" id="KOG1881">
    <property type="taxonomic scope" value="Eukaryota"/>
</dbReference>
<gene>
    <name evidence="4" type="ORF">AND_005659</name>
</gene>